<gene>
    <name evidence="8" type="ORF">FEK35_17745</name>
</gene>
<evidence type="ECO:0000256" key="2">
    <source>
        <dbReference type="ARBA" id="ARBA00010617"/>
    </source>
</evidence>
<dbReference type="GO" id="GO:0020037">
    <property type="term" value="F:heme binding"/>
    <property type="evidence" value="ECO:0007669"/>
    <property type="project" value="InterPro"/>
</dbReference>
<keyword evidence="7" id="KW-0503">Monooxygenase</keyword>
<dbReference type="PANTHER" id="PTHR46696:SF4">
    <property type="entry name" value="BIOTIN BIOSYNTHESIS CYTOCHROME P450"/>
    <property type="match status" value="1"/>
</dbReference>
<evidence type="ECO:0000256" key="5">
    <source>
        <dbReference type="ARBA" id="ARBA00023002"/>
    </source>
</evidence>
<dbReference type="AlphaFoldDB" id="A0A5R8PBA3"/>
<dbReference type="PRINTS" id="PR00359">
    <property type="entry name" value="BP450"/>
</dbReference>
<evidence type="ECO:0000256" key="6">
    <source>
        <dbReference type="ARBA" id="ARBA00023004"/>
    </source>
</evidence>
<protein>
    <submittedName>
        <fullName evidence="8">Cytochrome P450</fullName>
    </submittedName>
</protein>
<comment type="caution">
    <text evidence="8">The sequence shown here is derived from an EMBL/GenBank/DDBJ whole genome shotgun (WGS) entry which is preliminary data.</text>
</comment>
<dbReference type="GO" id="GO:0006707">
    <property type="term" value="P:cholesterol catabolic process"/>
    <property type="evidence" value="ECO:0007669"/>
    <property type="project" value="TreeGrafter"/>
</dbReference>
<evidence type="ECO:0000256" key="3">
    <source>
        <dbReference type="ARBA" id="ARBA00022617"/>
    </source>
</evidence>
<dbReference type="RefSeq" id="WP_138457101.1">
    <property type="nucleotide sequence ID" value="NZ_VBUU01000018.1"/>
</dbReference>
<dbReference type="OrthoDB" id="5241086at2"/>
<dbReference type="InterPro" id="IPR002397">
    <property type="entry name" value="Cyt_P450_B"/>
</dbReference>
<dbReference type="EMBL" id="VBUU01000018">
    <property type="protein sequence ID" value="TLG07826.1"/>
    <property type="molecule type" value="Genomic_DNA"/>
</dbReference>
<dbReference type="InterPro" id="IPR036396">
    <property type="entry name" value="Cyt_P450_sf"/>
</dbReference>
<dbReference type="CDD" id="cd11033">
    <property type="entry name" value="CYP142-like"/>
    <property type="match status" value="1"/>
</dbReference>
<dbReference type="GO" id="GO:0008395">
    <property type="term" value="F:steroid hydroxylase activity"/>
    <property type="evidence" value="ECO:0007669"/>
    <property type="project" value="TreeGrafter"/>
</dbReference>
<reference evidence="8 9" key="1">
    <citation type="submission" date="2019-05" db="EMBL/GenBank/DDBJ databases">
        <title>Genomes sequences of two Nocardia cyriacigeorgica environmental isolates, type strains Nocardia asteroides ATCC 19247 and Nocardia cyriacigeorgica DSM 44484.</title>
        <authorList>
            <person name="Vautrin F."/>
            <person name="Bergeron E."/>
            <person name="Dubost A."/>
            <person name="Abrouk D."/>
            <person name="Rodriguez Nava V."/>
            <person name="Pujic P."/>
        </authorList>
    </citation>
    <scope>NUCLEOTIDE SEQUENCE [LARGE SCALE GENOMIC DNA]</scope>
    <source>
        <strain evidence="8 9">EML 1456</strain>
    </source>
</reference>
<comment type="similarity">
    <text evidence="2">Belongs to the cytochrome P450 family.</text>
</comment>
<proteinExistence type="inferred from homology"/>
<evidence type="ECO:0000313" key="8">
    <source>
        <dbReference type="EMBL" id="TLG07826.1"/>
    </source>
</evidence>
<dbReference type="Proteomes" id="UP000308349">
    <property type="component" value="Unassembled WGS sequence"/>
</dbReference>
<comment type="cofactor">
    <cofactor evidence="1">
        <name>heme</name>
        <dbReference type="ChEBI" id="CHEBI:30413"/>
    </cofactor>
</comment>
<dbReference type="FunFam" id="1.10.630.10:FF:000018">
    <property type="entry name" value="Cytochrome P450 monooxygenase"/>
    <property type="match status" value="1"/>
</dbReference>
<dbReference type="Pfam" id="PF00067">
    <property type="entry name" value="p450"/>
    <property type="match status" value="1"/>
</dbReference>
<keyword evidence="5" id="KW-0560">Oxidoreductase</keyword>
<dbReference type="SUPFAM" id="SSF48264">
    <property type="entry name" value="Cytochrome P450"/>
    <property type="match status" value="1"/>
</dbReference>
<evidence type="ECO:0000256" key="4">
    <source>
        <dbReference type="ARBA" id="ARBA00022723"/>
    </source>
</evidence>
<organism evidence="8 9">
    <name type="scientific">Nocardia cyriacigeorgica</name>
    <dbReference type="NCBI Taxonomy" id="135487"/>
    <lineage>
        <taxon>Bacteria</taxon>
        <taxon>Bacillati</taxon>
        <taxon>Actinomycetota</taxon>
        <taxon>Actinomycetes</taxon>
        <taxon>Mycobacteriales</taxon>
        <taxon>Nocardiaceae</taxon>
        <taxon>Nocardia</taxon>
    </lineage>
</organism>
<accession>A0A5R8PBA3</accession>
<evidence type="ECO:0000313" key="9">
    <source>
        <dbReference type="Proteomes" id="UP000308349"/>
    </source>
</evidence>
<dbReference type="Gene3D" id="1.10.630.10">
    <property type="entry name" value="Cytochrome P450"/>
    <property type="match status" value="1"/>
</dbReference>
<name>A0A5R8PBA3_9NOCA</name>
<evidence type="ECO:0000256" key="7">
    <source>
        <dbReference type="ARBA" id="ARBA00023033"/>
    </source>
</evidence>
<keyword evidence="4" id="KW-0479">Metal-binding</keyword>
<sequence>MVAPRTVRPDLPDGFDVTDPEIYAHRIPVEEFAELRRAAPIWWNPQPPEVGGFHDDGFWVVSKHADVKEVSRRSDVFSTYENTAIPRFNDDITREQIELQRFVLINKDAPEHTKLRKIISRGFTPRAINSLRAELSARAEGIVKAAAEAGSGDFVTQIACELPLQAIAELIGVPQEDRMKVFRWSNEMTGYDDPDNDADPVVASAEILGYAYQMAADRKKCPADDIVTTLIEADIDGDKLSEEEFGFFVIMLAVAGNETTRNAITHGMMAFLDHPDQWELFKKERPATAADEIIRWATPVTSFQRTALEDVELGGVQIKKGQRVVMLYRSANFDEDVFENPEKFDIMREDNQHLSFGGTGAHFCIGANLARLEVDLIFNAIADHLPDISKLGDAKRLRSGWLNGIKEFPVDYKTCPVTGQTSS</sequence>
<evidence type="ECO:0000256" key="1">
    <source>
        <dbReference type="ARBA" id="ARBA00001971"/>
    </source>
</evidence>
<keyword evidence="3" id="KW-0349">Heme</keyword>
<keyword evidence="6" id="KW-0408">Iron</keyword>
<dbReference type="InterPro" id="IPR001128">
    <property type="entry name" value="Cyt_P450"/>
</dbReference>
<dbReference type="GO" id="GO:0005506">
    <property type="term" value="F:iron ion binding"/>
    <property type="evidence" value="ECO:0007669"/>
    <property type="project" value="InterPro"/>
</dbReference>
<dbReference type="GO" id="GO:0036199">
    <property type="term" value="F:cholest-4-en-3-one 26-monooxygenase activity"/>
    <property type="evidence" value="ECO:0007669"/>
    <property type="project" value="TreeGrafter"/>
</dbReference>
<dbReference type="PANTHER" id="PTHR46696">
    <property type="entry name" value="P450, PUTATIVE (EUROFUNG)-RELATED"/>
    <property type="match status" value="1"/>
</dbReference>